<accession>A0A084SNE1</accession>
<gene>
    <name evidence="2" type="ORF">Q664_31545</name>
</gene>
<name>A0A084SNE1_9BACT</name>
<evidence type="ECO:0000256" key="1">
    <source>
        <dbReference type="SAM" id="MobiDB-lite"/>
    </source>
</evidence>
<proteinExistence type="predicted"/>
<comment type="caution">
    <text evidence="2">The sequence shown here is derived from an EMBL/GenBank/DDBJ whole genome shotgun (WGS) entry which is preliminary data.</text>
</comment>
<protein>
    <submittedName>
        <fullName evidence="2">Uncharacterized protein</fullName>
    </submittedName>
</protein>
<dbReference type="AlphaFoldDB" id="A0A084SNE1"/>
<feature type="region of interest" description="Disordered" evidence="1">
    <location>
        <begin position="30"/>
        <end position="49"/>
    </location>
</feature>
<sequence>MRWTTASGTRALRSSVAVVCRKSWKRMARGLGEGHSVKPQPALEQRRTSEEAECSTFPQRRHLWAHPSTSWARFKAARSSSARSTFWECIEPSARGNTSSEGLSRIAWTR</sequence>
<reference evidence="2 3" key="1">
    <citation type="submission" date="2014-07" db="EMBL/GenBank/DDBJ databases">
        <title>Draft Genome Sequence of Gephyronic Acid Producer, Cystobacter violaceus Strain Cb vi76.</title>
        <authorList>
            <person name="Stevens D.C."/>
            <person name="Young J."/>
            <person name="Carmichael R."/>
            <person name="Tan J."/>
            <person name="Taylor R.E."/>
        </authorList>
    </citation>
    <scope>NUCLEOTIDE SEQUENCE [LARGE SCALE GENOMIC DNA]</scope>
    <source>
        <strain evidence="2 3">Cb vi76</strain>
    </source>
</reference>
<dbReference type="Proteomes" id="UP000028547">
    <property type="component" value="Unassembled WGS sequence"/>
</dbReference>
<dbReference type="EMBL" id="JPMI01000228">
    <property type="protein sequence ID" value="KFA89976.1"/>
    <property type="molecule type" value="Genomic_DNA"/>
</dbReference>
<evidence type="ECO:0000313" key="2">
    <source>
        <dbReference type="EMBL" id="KFA89976.1"/>
    </source>
</evidence>
<evidence type="ECO:0000313" key="3">
    <source>
        <dbReference type="Proteomes" id="UP000028547"/>
    </source>
</evidence>
<organism evidence="2 3">
    <name type="scientific">Archangium violaceum Cb vi76</name>
    <dbReference type="NCBI Taxonomy" id="1406225"/>
    <lineage>
        <taxon>Bacteria</taxon>
        <taxon>Pseudomonadati</taxon>
        <taxon>Myxococcota</taxon>
        <taxon>Myxococcia</taxon>
        <taxon>Myxococcales</taxon>
        <taxon>Cystobacterineae</taxon>
        <taxon>Archangiaceae</taxon>
        <taxon>Archangium</taxon>
    </lineage>
</organism>